<organism evidence="3 4">
    <name type="scientific">Fusarium falciforme</name>
    <dbReference type="NCBI Taxonomy" id="195108"/>
    <lineage>
        <taxon>Eukaryota</taxon>
        <taxon>Fungi</taxon>
        <taxon>Dikarya</taxon>
        <taxon>Ascomycota</taxon>
        <taxon>Pezizomycotina</taxon>
        <taxon>Sordariomycetes</taxon>
        <taxon>Hypocreomycetidae</taxon>
        <taxon>Hypocreales</taxon>
        <taxon>Nectriaceae</taxon>
        <taxon>Fusarium</taxon>
        <taxon>Fusarium solani species complex</taxon>
    </lineage>
</organism>
<feature type="region of interest" description="Disordered" evidence="1">
    <location>
        <begin position="430"/>
        <end position="451"/>
    </location>
</feature>
<feature type="compositionally biased region" description="Basic and acidic residues" evidence="1">
    <location>
        <begin position="124"/>
        <end position="143"/>
    </location>
</feature>
<feature type="compositionally biased region" description="Low complexity" evidence="1">
    <location>
        <begin position="49"/>
        <end position="87"/>
    </location>
</feature>
<dbReference type="Proteomes" id="UP001152087">
    <property type="component" value="Unassembled WGS sequence"/>
</dbReference>
<accession>A0A9W8RG19</accession>
<evidence type="ECO:0000256" key="1">
    <source>
        <dbReference type="SAM" id="MobiDB-lite"/>
    </source>
</evidence>
<proteinExistence type="predicted"/>
<dbReference type="AlphaFoldDB" id="A0A9W8RG19"/>
<dbReference type="Pfam" id="PF01823">
    <property type="entry name" value="MACPF"/>
    <property type="match status" value="1"/>
</dbReference>
<comment type="caution">
    <text evidence="3">The sequence shown here is derived from an EMBL/GenBank/DDBJ whole genome shotgun (WGS) entry which is preliminary data.</text>
</comment>
<feature type="domain" description="MACPF" evidence="2">
    <location>
        <begin position="321"/>
        <end position="477"/>
    </location>
</feature>
<keyword evidence="4" id="KW-1185">Reference proteome</keyword>
<feature type="region of interest" description="Disordered" evidence="1">
    <location>
        <begin position="1"/>
        <end position="152"/>
    </location>
</feature>
<reference evidence="3" key="1">
    <citation type="submission" date="2022-09" db="EMBL/GenBank/DDBJ databases">
        <title>Fusarium specimens isolated from Avocado Roots.</title>
        <authorList>
            <person name="Stajich J."/>
            <person name="Roper C."/>
            <person name="Heimlech-Rivalta G."/>
        </authorList>
    </citation>
    <scope>NUCLEOTIDE SEQUENCE</scope>
    <source>
        <strain evidence="3">A02</strain>
    </source>
</reference>
<feature type="compositionally biased region" description="Polar residues" evidence="1">
    <location>
        <begin position="25"/>
        <end position="48"/>
    </location>
</feature>
<feature type="compositionally biased region" description="Acidic residues" evidence="1">
    <location>
        <begin position="111"/>
        <end position="123"/>
    </location>
</feature>
<evidence type="ECO:0000259" key="2">
    <source>
        <dbReference type="Pfam" id="PF01823"/>
    </source>
</evidence>
<sequence length="928" mass="100792">MAPKPDNSPLIIKRDPDDLPGSPLPQGTKSTQPSTSQGAESTQPSTTQGTEPTPGSTSQGTGSTQTPTSQGTGPAGPKVVSTPVVKPTGDKQQPTSGSKAASVPVPKPAGDVDEPEPEPEEEEKEKPAEENKPAGEKEKEPTAAEKAAALGKEAEIDKAKDLGVKDLIDSSKTAKKFESTERKSQAEDVAVGSGIVEGDKHAGQLSAEEWEHVLENCGAMYGWCIDRTKNRITRAPRPAFQLKTQQGVGNVAETGSKLRPSFSVNDSSRIDVLVSAHEFEESMAENDFSAQSTEGSVTGGFGGFGGSVSAGYATSKSTSTATSTNTYSKTMIAKFLCPRADVYLHAATLEATPELKAAIEKVRKTKNIKDLRQLQSDFGYLFCRRVTMGGRLQTKKIMEETTRTSEQEQKQSMKVSVGVAVTTPWVSSTVKHTNESGSASSSSTTDKRQEEQHFFEATGGDTLLATNPIAWAPTVGNHKNWRVIERDSLTLMVDAIASMDGLQDVKAIFAGAVPVLSKYLEFSDSLDKKIRLRLTSPNNGLSLSYLKDSAQNDTWAPPQYYLGHRPMWYTTPRAMAIDQNFWGNPRVVGKELEPLFSPRSYRAPAIYGYATNKVGEADFGTAYNEQFASTVWSIVAPYDEALCHESRVILRSETLQSESVLTHTEASGKTETLKTSLPSTPSSSLMIFRNQQGVFLPGMSDDDGVQIWRILKKGAAPGDKINIKEGDQVRLAWRFSDQTSGYRDFTDDVFGRRRTSPPEGMEDVTLYMKLPWPRFEPLTSQPDQQTTLPNALLMSENFQDSDQPAQLGPVNTVYAKKTLKQDSQTFALQDCTFRLDLVSNQGQGDVNDYLLLGIIQDALKFDVSVATANWIENIKRQQETAAQVNRQKLLSQQNASNVALGLRQAVLGPIAQTGSNQVASTVASAVRA</sequence>
<dbReference type="InterPro" id="IPR020864">
    <property type="entry name" value="MACPF"/>
</dbReference>
<gene>
    <name evidence="3" type="ORF">NW755_003171</name>
</gene>
<name>A0A9W8RG19_9HYPO</name>
<evidence type="ECO:0000313" key="3">
    <source>
        <dbReference type="EMBL" id="KAJ4194417.1"/>
    </source>
</evidence>
<feature type="compositionally biased region" description="Polar residues" evidence="1">
    <location>
        <begin position="90"/>
        <end position="99"/>
    </location>
</feature>
<evidence type="ECO:0000313" key="4">
    <source>
        <dbReference type="Proteomes" id="UP001152087"/>
    </source>
</evidence>
<dbReference type="EMBL" id="JAOQAV010000005">
    <property type="protein sequence ID" value="KAJ4194417.1"/>
    <property type="molecule type" value="Genomic_DNA"/>
</dbReference>
<protein>
    <recommendedName>
        <fullName evidence="2">MACPF domain-containing protein</fullName>
    </recommendedName>
</protein>